<evidence type="ECO:0000259" key="3">
    <source>
        <dbReference type="Pfam" id="PF01553"/>
    </source>
</evidence>
<dbReference type="FunCoup" id="A0A163JG25">
    <property type="interactions" value="133"/>
</dbReference>
<protein>
    <recommendedName>
        <fullName evidence="3">Phospholipid/glycerol acyltransferase domain-containing protein</fullName>
    </recommendedName>
</protein>
<dbReference type="Pfam" id="PF01553">
    <property type="entry name" value="Acyltransferase"/>
    <property type="match status" value="1"/>
</dbReference>
<dbReference type="GO" id="GO:0008654">
    <property type="term" value="P:phospholipid biosynthetic process"/>
    <property type="evidence" value="ECO:0007669"/>
    <property type="project" value="TreeGrafter"/>
</dbReference>
<dbReference type="GO" id="GO:0016287">
    <property type="term" value="F:glycerone-phosphate O-acyltransferase activity"/>
    <property type="evidence" value="ECO:0007669"/>
    <property type="project" value="TreeGrafter"/>
</dbReference>
<feature type="transmembrane region" description="Helical" evidence="2">
    <location>
        <begin position="302"/>
        <end position="327"/>
    </location>
</feature>
<proteinExistence type="predicted"/>
<name>A0A163JG25_ABSGL</name>
<dbReference type="Proteomes" id="UP000078561">
    <property type="component" value="Unassembled WGS sequence"/>
</dbReference>
<dbReference type="PANTHER" id="PTHR31605:SF0">
    <property type="entry name" value="GLYCEROL-3-PHOSPHATE O-ACYLTRANSFERASE 1"/>
    <property type="match status" value="1"/>
</dbReference>
<feature type="transmembrane region" description="Helical" evidence="2">
    <location>
        <begin position="348"/>
        <end position="367"/>
    </location>
</feature>
<keyword evidence="5" id="KW-1185">Reference proteome</keyword>
<feature type="transmembrane region" description="Helical" evidence="2">
    <location>
        <begin position="387"/>
        <end position="405"/>
    </location>
</feature>
<keyword evidence="2" id="KW-0472">Membrane</keyword>
<feature type="domain" description="Phospholipid/glycerol acyltransferase" evidence="3">
    <location>
        <begin position="112"/>
        <end position="170"/>
    </location>
</feature>
<evidence type="ECO:0000313" key="5">
    <source>
        <dbReference type="Proteomes" id="UP000078561"/>
    </source>
</evidence>
<gene>
    <name evidence="4" type="primary">ABSGL_06853.1 scaffold 8678</name>
</gene>
<keyword evidence="2" id="KW-0812">Transmembrane</keyword>
<dbReference type="EMBL" id="LT553503">
    <property type="protein sequence ID" value="SAM01116.1"/>
    <property type="molecule type" value="Genomic_DNA"/>
</dbReference>
<dbReference type="AlphaFoldDB" id="A0A163JG25"/>
<keyword evidence="2" id="KW-1133">Transmembrane helix</keyword>
<feature type="compositionally biased region" description="Acidic residues" evidence="1">
    <location>
        <begin position="624"/>
        <end position="636"/>
    </location>
</feature>
<dbReference type="STRING" id="4829.A0A163JG25"/>
<dbReference type="OrthoDB" id="2427554at2759"/>
<dbReference type="SUPFAM" id="SSF69593">
    <property type="entry name" value="Glycerol-3-phosphate (1)-acyltransferase"/>
    <property type="match status" value="1"/>
</dbReference>
<evidence type="ECO:0000313" key="4">
    <source>
        <dbReference type="EMBL" id="SAM01116.1"/>
    </source>
</evidence>
<evidence type="ECO:0000256" key="2">
    <source>
        <dbReference type="SAM" id="Phobius"/>
    </source>
</evidence>
<dbReference type="InterPro" id="IPR052744">
    <property type="entry name" value="GPAT/DAPAT"/>
</dbReference>
<organism evidence="4">
    <name type="scientific">Absidia glauca</name>
    <name type="common">Pin mould</name>
    <dbReference type="NCBI Taxonomy" id="4829"/>
    <lineage>
        <taxon>Eukaryota</taxon>
        <taxon>Fungi</taxon>
        <taxon>Fungi incertae sedis</taxon>
        <taxon>Mucoromycota</taxon>
        <taxon>Mucoromycotina</taxon>
        <taxon>Mucoromycetes</taxon>
        <taxon>Mucorales</taxon>
        <taxon>Cunninghamellaceae</taxon>
        <taxon>Absidia</taxon>
    </lineage>
</organism>
<feature type="region of interest" description="Disordered" evidence="1">
    <location>
        <begin position="620"/>
        <end position="645"/>
    </location>
</feature>
<accession>A0A163JG25</accession>
<reference evidence="4" key="1">
    <citation type="submission" date="2016-04" db="EMBL/GenBank/DDBJ databases">
        <authorList>
            <person name="Evans L.H."/>
            <person name="Alamgir A."/>
            <person name="Owens N."/>
            <person name="Weber N.D."/>
            <person name="Virtaneva K."/>
            <person name="Barbian K."/>
            <person name="Babar A."/>
            <person name="Rosenke K."/>
        </authorList>
    </citation>
    <scope>NUCLEOTIDE SEQUENCE [LARGE SCALE GENOMIC DNA]</scope>
    <source>
        <strain evidence="4">CBS 101.48</strain>
    </source>
</reference>
<evidence type="ECO:0000256" key="1">
    <source>
        <dbReference type="SAM" id="MobiDB-lite"/>
    </source>
</evidence>
<sequence>MHQKGIGFFARMVNAIPVIRPQDLAVKGIGTLQLLDRKLEPLRITGTGTRFLEQLQPHSQIALPNGAGQAEVVQVLSDTELLIKKEFKDLKALALLSEGSPFKCIPHVDQDAVYRCVHDQLNQNQCITIFPEGGSHDRAELLPLKAGVTLMALGAMAKYPDLDVKIVPCGLNYFHAHRFRSRAVIEFGTPISINRDMVQKYRNGGPEKREACGKLLETIYDALKSVTVNAGSYETLMVVDLNRRFLIGYNLFKHEDKVKELHERVLAYNQLLKYHGIRDHQVCKTDLGGKYTLVLLLKRCGILVLLTLCGFPGAVLNLPVIVVAKVISERKADAALKGSSVKIAGRDVLATWKLLVGLVLIPTLYGFYGFLVFLNLVQTSLELKWKILIPLVSIALISAMSYASLQFGEIGMDIARSLQPLVMALLDPEGIQVLRLNRNKLSRDITDIINEYGPQVFHDFDADYISRTMTSSHVLPTSPSQSSTFSKSASNFNLSAMRNRLPRLRSGFIQQATRMEWLDDKNIFAWGGKLTSTKTGSQDSLDDGYFWGRFMSRSGSESSTPFRSRSNSFTMASDPAGLSMTSLATSSLSTVVDSASPSPEQELFHRPTFKIQDMDVLTPLNEDPVNEDEGYADDQGLEIKKKKAV</sequence>
<dbReference type="InParanoid" id="A0A163JG25"/>
<dbReference type="OMA" id="HPFRSTI"/>
<dbReference type="PANTHER" id="PTHR31605">
    <property type="entry name" value="GLYCEROL-3-PHOSPHATE O-ACYLTRANSFERASE 1"/>
    <property type="match status" value="1"/>
</dbReference>
<dbReference type="GO" id="GO:0004366">
    <property type="term" value="F:glycerol-3-phosphate O-acyltransferase activity"/>
    <property type="evidence" value="ECO:0007669"/>
    <property type="project" value="TreeGrafter"/>
</dbReference>
<dbReference type="InterPro" id="IPR002123">
    <property type="entry name" value="Plipid/glycerol_acylTrfase"/>
</dbReference>